<keyword evidence="2" id="KW-0436">Ligase</keyword>
<sequence length="1222" mass="138093">MHGILLMTNVEKQYQHLEAARIFLEEKSLLPKGTEIVYFNRESKMTQRLESLIVQSSVVLICWQGPLAQTEISSSTLKIAQRQKITCALLSSTEDESQANYNFNEQDAAIIRKYYAASGAENYQQLLLYVANRFAGNSVSYQPPKTLPWMGNYIKQERTEGKPVIGILFARENWIWQETAYIDLLIKEIENNGMVALPVFCLWSANLKEQIPGFSEAVTQYFYQDNQCLVNVVINTFKVGLTQSKSNDKHTFKNLNVPVLQGYNLLRSLSEWEETFTGMNPIELSCNVVQPEFDGVIHGLPLSSKENTANQGMQYIGIDERVQAFVRKIKKWAVLSMKKNEEKRIAIIFHNYPPTNDSIGSAQGLDSTESVVDLLKYMVQCGYKLDELPTNGKSLIQELTQGITNDRRFLSEQKLSEDSNKITTKEYDAYFRTLPRAVQVSLEEEWGKAPGDVFKYDDSLVLPGKENGNFYITMQPPRGFGEDPGKIIHSPTCPPPHHYLAFYHWLRNIWRADAVIHVGTHGSLEWLPGKNAGLSAECYPDVALGDLPNIYPYLVTIVGEGLQAKRRSSACLIGHLNPPVDRADTYDDLAELEKLLDEYAKFNSESPGNAVVAKQIQEKIRVMHLEEDLPQEDATEDEYILKIHTYIERLKHMQIRTGLHILGKIPLAEELKNYVLALTRVENNEIPSLPQTIAGAWGFDYYELETKSGQVFNGKSGAELLGELWTLAESIVEYLILHQENERVCTNLCAEPFVKNSLQSAAFKTQLMQVAQYIVRTIIPNLLKTKQEILNTIKALEGAFIEAGPGGAPTSGRADILPTGRNFYGVDPNNLPTPAAWEVGKVLAEQAIERYLKEEGRYPESIGIVMWSDSNIRSNGQCIAEFLYLLGVKPIWQRGSMKVTGLEVLPLSELQRPRIDVMARISGLFRDSMAVAVNLLENAINLVKNLQEDETQNYIVKHYNEELKNLLQDGYENQEAETLAACRIFGCPSGGYGAGVASLLEEKNWENIDDLADVYVRWGGHIYGKELAGEYKPELFRRRLGTLDITIKNIDNHEVHLLNSDDFNAYCGGMNAAVKSIRGVMPRCYIGDSSDRSKAETKSLDQEFRRVFRGESLNPKYLEGMKKHGYKGASDLAGLVAHAYGWDATSKVMNDWMYESLAEKLALDKDMQAWMKEVNPWALERIVSKLLEAEQRHLWQAQETTKAALAKVYLEIEGQLEEQSER</sequence>
<dbReference type="InterPro" id="IPR011953">
    <property type="entry name" value="Cobalto_CobN"/>
</dbReference>
<evidence type="ECO:0000313" key="2">
    <source>
        <dbReference type="EMBL" id="HIU63772.1"/>
    </source>
</evidence>
<protein>
    <submittedName>
        <fullName evidence="2">Cobaltochelatase subunit CobN</fullName>
        <ecNumber evidence="2">6.6.1.2</ecNumber>
    </submittedName>
</protein>
<dbReference type="PANTHER" id="PTHR44119">
    <property type="entry name" value="MAGNESIUM-CHELATASE SUBUNIT CHLH, CHLOROPLASTIC"/>
    <property type="match status" value="1"/>
</dbReference>
<dbReference type="InterPro" id="IPR003672">
    <property type="entry name" value="CobN/Mg_chltase"/>
</dbReference>
<dbReference type="GO" id="GO:0009236">
    <property type="term" value="P:cobalamin biosynthetic process"/>
    <property type="evidence" value="ECO:0007669"/>
    <property type="project" value="InterPro"/>
</dbReference>
<dbReference type="Pfam" id="PF02514">
    <property type="entry name" value="CobN-Mg_chel"/>
    <property type="match status" value="1"/>
</dbReference>
<gene>
    <name evidence="2" type="primary">cobN</name>
    <name evidence="2" type="ORF">IAB06_01850</name>
</gene>
<dbReference type="AlphaFoldDB" id="A0A9D1SLA7"/>
<dbReference type="GO" id="GO:0051116">
    <property type="term" value="F:cobaltochelatase activity"/>
    <property type="evidence" value="ECO:0007669"/>
    <property type="project" value="UniProtKB-EC"/>
</dbReference>
<accession>A0A9D1SLA7</accession>
<comment type="caution">
    <text evidence="2">The sequence shown here is derived from an EMBL/GenBank/DDBJ whole genome shotgun (WGS) entry which is preliminary data.</text>
</comment>
<dbReference type="EC" id="6.6.1.2" evidence="2"/>
<organism evidence="2 3">
    <name type="scientific">Candidatus Avacidaminococcus intestinavium</name>
    <dbReference type="NCBI Taxonomy" id="2840684"/>
    <lineage>
        <taxon>Bacteria</taxon>
        <taxon>Bacillati</taxon>
        <taxon>Bacillota</taxon>
        <taxon>Negativicutes</taxon>
        <taxon>Acidaminococcales</taxon>
        <taxon>Acidaminococcaceae</taxon>
        <taxon>Acidaminococcaceae incertae sedis</taxon>
        <taxon>Candidatus Avacidaminococcus</taxon>
    </lineage>
</organism>
<reference evidence="2" key="2">
    <citation type="journal article" date="2021" name="PeerJ">
        <title>Extensive microbial diversity within the chicken gut microbiome revealed by metagenomics and culture.</title>
        <authorList>
            <person name="Gilroy R."/>
            <person name="Ravi A."/>
            <person name="Getino M."/>
            <person name="Pursley I."/>
            <person name="Horton D.L."/>
            <person name="Alikhan N.F."/>
            <person name="Baker D."/>
            <person name="Gharbi K."/>
            <person name="Hall N."/>
            <person name="Watson M."/>
            <person name="Adriaenssens E.M."/>
            <person name="Foster-Nyarko E."/>
            <person name="Jarju S."/>
            <person name="Secka A."/>
            <person name="Antonio M."/>
            <person name="Oren A."/>
            <person name="Chaudhuri R.R."/>
            <person name="La Ragione R."/>
            <person name="Hildebrand F."/>
            <person name="Pallen M.J."/>
        </authorList>
    </citation>
    <scope>NUCLEOTIDE SEQUENCE</scope>
    <source>
        <strain evidence="2">CHK160-1198</strain>
    </source>
</reference>
<dbReference type="Proteomes" id="UP000824099">
    <property type="component" value="Unassembled WGS sequence"/>
</dbReference>
<reference evidence="2" key="1">
    <citation type="submission" date="2020-10" db="EMBL/GenBank/DDBJ databases">
        <authorList>
            <person name="Gilroy R."/>
        </authorList>
    </citation>
    <scope>NUCLEOTIDE SEQUENCE</scope>
    <source>
        <strain evidence="2">CHK160-1198</strain>
    </source>
</reference>
<dbReference type="CDD" id="cd10150">
    <property type="entry name" value="CobN_like"/>
    <property type="match status" value="1"/>
</dbReference>
<dbReference type="NCBIfam" id="TIGR02257">
    <property type="entry name" value="cobalto_cobN"/>
    <property type="match status" value="1"/>
</dbReference>
<evidence type="ECO:0000259" key="1">
    <source>
        <dbReference type="Pfam" id="PF02514"/>
    </source>
</evidence>
<feature type="domain" description="CobN/magnesium chelatase" evidence="1">
    <location>
        <begin position="113"/>
        <end position="1201"/>
    </location>
</feature>
<evidence type="ECO:0000313" key="3">
    <source>
        <dbReference type="Proteomes" id="UP000824099"/>
    </source>
</evidence>
<name>A0A9D1SLA7_9FIRM</name>
<dbReference type="PANTHER" id="PTHR44119:SF4">
    <property type="entry name" value="AEROBIC COBALTOCHELATASE SUBUNIT COBN"/>
    <property type="match status" value="1"/>
</dbReference>
<proteinExistence type="predicted"/>
<dbReference type="EMBL" id="DVNI01000028">
    <property type="protein sequence ID" value="HIU63772.1"/>
    <property type="molecule type" value="Genomic_DNA"/>
</dbReference>